<evidence type="ECO:0000313" key="1">
    <source>
        <dbReference type="EMBL" id="CAG8642761.1"/>
    </source>
</evidence>
<protein>
    <submittedName>
        <fullName evidence="1">4853_t:CDS:1</fullName>
    </submittedName>
</protein>
<dbReference type="Proteomes" id="UP000789920">
    <property type="component" value="Unassembled WGS sequence"/>
</dbReference>
<sequence length="219" mass="25606">KLDEDDNIDFIKKHIKKRPIIGGYLKTDLPIRTVIYPSYYDDEIDKNKPAILLGSYTWVNDVAKYASYKQEENVELCLKNLKILHKEQDLNRFWEKNNPKKSIYSNLSICCQNEPTAVRAYAIFGPKQFENLMYPMLENNNNGSKIHWAGEHIDIHHAWIVGALNSAVRVVQEVLGSEWDQFKNNNKLLKNWYENATVVPLSSPYRDHAEIKLYHALRE</sequence>
<gene>
    <name evidence="1" type="ORF">RPERSI_LOCUS7550</name>
</gene>
<feature type="non-terminal residue" evidence="1">
    <location>
        <position position="219"/>
    </location>
</feature>
<evidence type="ECO:0000313" key="2">
    <source>
        <dbReference type="Proteomes" id="UP000789920"/>
    </source>
</evidence>
<name>A0ACA9N975_9GLOM</name>
<feature type="non-terminal residue" evidence="1">
    <location>
        <position position="1"/>
    </location>
</feature>
<dbReference type="EMBL" id="CAJVQC010012872">
    <property type="protein sequence ID" value="CAG8642761.1"/>
    <property type="molecule type" value="Genomic_DNA"/>
</dbReference>
<accession>A0ACA9N975</accession>
<comment type="caution">
    <text evidence="1">The sequence shown here is derived from an EMBL/GenBank/DDBJ whole genome shotgun (WGS) entry which is preliminary data.</text>
</comment>
<reference evidence="1" key="1">
    <citation type="submission" date="2021-06" db="EMBL/GenBank/DDBJ databases">
        <authorList>
            <person name="Kallberg Y."/>
            <person name="Tangrot J."/>
            <person name="Rosling A."/>
        </authorList>
    </citation>
    <scope>NUCLEOTIDE SEQUENCE</scope>
    <source>
        <strain evidence="1">MA461A</strain>
    </source>
</reference>
<keyword evidence="2" id="KW-1185">Reference proteome</keyword>
<proteinExistence type="predicted"/>
<organism evidence="1 2">
    <name type="scientific">Racocetra persica</name>
    <dbReference type="NCBI Taxonomy" id="160502"/>
    <lineage>
        <taxon>Eukaryota</taxon>
        <taxon>Fungi</taxon>
        <taxon>Fungi incertae sedis</taxon>
        <taxon>Mucoromycota</taxon>
        <taxon>Glomeromycotina</taxon>
        <taxon>Glomeromycetes</taxon>
        <taxon>Diversisporales</taxon>
        <taxon>Gigasporaceae</taxon>
        <taxon>Racocetra</taxon>
    </lineage>
</organism>